<reference evidence="1 2" key="1">
    <citation type="submission" date="2016-05" db="EMBL/GenBank/DDBJ databases">
        <title>A degradative enzymes factory behind the ericoid mycorrhizal symbiosis.</title>
        <authorList>
            <consortium name="DOE Joint Genome Institute"/>
            <person name="Martino E."/>
            <person name="Morin E."/>
            <person name="Grelet G."/>
            <person name="Kuo A."/>
            <person name="Kohler A."/>
            <person name="Daghino S."/>
            <person name="Barry K."/>
            <person name="Choi C."/>
            <person name="Cichocki N."/>
            <person name="Clum A."/>
            <person name="Copeland A."/>
            <person name="Hainaut M."/>
            <person name="Haridas S."/>
            <person name="Labutti K."/>
            <person name="Lindquist E."/>
            <person name="Lipzen A."/>
            <person name="Khouja H.-R."/>
            <person name="Murat C."/>
            <person name="Ohm R."/>
            <person name="Olson A."/>
            <person name="Spatafora J."/>
            <person name="Veneault-Fourrey C."/>
            <person name="Henrissat B."/>
            <person name="Grigoriev I."/>
            <person name="Martin F."/>
            <person name="Perotto S."/>
        </authorList>
    </citation>
    <scope>NUCLEOTIDE SEQUENCE [LARGE SCALE GENOMIC DNA]</scope>
    <source>
        <strain evidence="1 2">UAMH 7357</strain>
    </source>
</reference>
<gene>
    <name evidence="1" type="ORF">NA56DRAFT_326288</name>
</gene>
<organism evidence="1 2">
    <name type="scientific">Hyaloscypha hepaticicola</name>
    <dbReference type="NCBI Taxonomy" id="2082293"/>
    <lineage>
        <taxon>Eukaryota</taxon>
        <taxon>Fungi</taxon>
        <taxon>Dikarya</taxon>
        <taxon>Ascomycota</taxon>
        <taxon>Pezizomycotina</taxon>
        <taxon>Leotiomycetes</taxon>
        <taxon>Helotiales</taxon>
        <taxon>Hyaloscyphaceae</taxon>
        <taxon>Hyaloscypha</taxon>
    </lineage>
</organism>
<sequence>MPRQHRRALLRTSLRISSISPLFRRNYSSKSSHTFQHIKGSRIKRILTNKNRLRVTKDGFIRLNYFSLLGDRQSEETHNFMAVSDPGPLFLLFLQDGLFHAESYGQACQRDLKTSTGSTGWKEVTEGTEYFSWFHDDFEWNYWVFLKHFNEVWLDVGNGRLQASTGAFDKELIWYYGVGGLEGTDNTK</sequence>
<name>A0A2J6PP41_9HELO</name>
<accession>A0A2J6PP41</accession>
<evidence type="ECO:0000313" key="1">
    <source>
        <dbReference type="EMBL" id="PMD15800.1"/>
    </source>
</evidence>
<keyword evidence="2" id="KW-1185">Reference proteome</keyword>
<evidence type="ECO:0000313" key="2">
    <source>
        <dbReference type="Proteomes" id="UP000235672"/>
    </source>
</evidence>
<protein>
    <submittedName>
        <fullName evidence="1">Uncharacterized protein</fullName>
    </submittedName>
</protein>
<dbReference type="EMBL" id="KZ613510">
    <property type="protein sequence ID" value="PMD15800.1"/>
    <property type="molecule type" value="Genomic_DNA"/>
</dbReference>
<proteinExistence type="predicted"/>
<dbReference type="AlphaFoldDB" id="A0A2J6PP41"/>
<dbReference type="Proteomes" id="UP000235672">
    <property type="component" value="Unassembled WGS sequence"/>
</dbReference>